<feature type="compositionally biased region" description="Low complexity" evidence="1">
    <location>
        <begin position="711"/>
        <end position="726"/>
    </location>
</feature>
<dbReference type="CDD" id="cd00167">
    <property type="entry name" value="SANT"/>
    <property type="match status" value="1"/>
</dbReference>
<dbReference type="PRINTS" id="PR01217">
    <property type="entry name" value="PRICHEXTENSN"/>
</dbReference>
<dbReference type="InterPro" id="IPR001005">
    <property type="entry name" value="SANT/Myb"/>
</dbReference>
<dbReference type="EMBL" id="JAPMOS010000133">
    <property type="protein sequence ID" value="KAJ4454804.1"/>
    <property type="molecule type" value="Genomic_DNA"/>
</dbReference>
<gene>
    <name evidence="2" type="ORF">PAPYR_10414</name>
</gene>
<proteinExistence type="predicted"/>
<comment type="caution">
    <text evidence="2">The sequence shown here is derived from an EMBL/GenBank/DDBJ whole genome shotgun (WGS) entry which is preliminary data.</text>
</comment>
<reference evidence="2" key="1">
    <citation type="journal article" date="2022" name="bioRxiv">
        <title>Genomics of Preaxostyla Flagellates Illuminates Evolutionary Transitions and the Path Towards Mitochondrial Loss.</title>
        <authorList>
            <person name="Novak L.V.F."/>
            <person name="Treitli S.C."/>
            <person name="Pyrih J."/>
            <person name="Halakuc P."/>
            <person name="Pipaliya S.V."/>
            <person name="Vacek V."/>
            <person name="Brzon O."/>
            <person name="Soukal P."/>
            <person name="Eme L."/>
            <person name="Dacks J.B."/>
            <person name="Karnkowska A."/>
            <person name="Elias M."/>
            <person name="Hampl V."/>
        </authorList>
    </citation>
    <scope>NUCLEOTIDE SEQUENCE</scope>
    <source>
        <strain evidence="2">RCP-MX</strain>
    </source>
</reference>
<sequence>MTSSGLDGQISLAAIFLQTTLSLFFENPPTVEEEHKTGPWSPSEQKALCSAIIRFQTTDRNFLSNYVPSRSATAVKAFINRWNLLPTRASIRAYALRHLPDWEVPRLDPRAQDVAVSSVQDVSASVSAPDASAPDVSALSAPDVSAPAPDVSAPAPDVSAPDVSAPDVSAPDVSAPDVSAPDVSAPDVSAPDASAPAPDASAPPVSVPVLLVAGAHVDEPFVSALGEVAGAGTPPENARVLKAPGTLTIEHPGSPAATNHPEHHQEARETRFPKPRFFDPSIFSSTLSFVASVGKALSSVSATTLCLQAFSAQRGVFDQEIVHARSVLPENTKPMVDEIEKLDNVLQNRIEELTQRAALLQGGNRWLRFHTHALQEKLQQVLLLEQTRINPQETLVFSRDKLTKLPDHHERLILISYTGHAPNLIEILPVMQDIFRDLLLNALTYSLMGSTITASMVNDRRTLSVTLVSDQGWALTRTSCRTSSGSAPGTGMRATANWRMAEAYYCTRTFGGTFSIVRDNHFHIATTLRLELPCPPPGATTSPIIDTFTDPIHHSPKSPGGSGSDRSRGGDESPTSLPSPPSSGMSRSGPLLSPLSPPSPSTRAPPPPPLQAPRAAPPPLAAQRATPPPSTPAARPAACPVAQPPPAAPVAARAQTPPGSSTVPPPSPTTRNRSPPQTPTHTTTAASRATPPPSPQQPQSDPFRFASSGVTPTGVLPSSPGSPSVPMIRRLSTGTPQHPQGARPGTGASR</sequence>
<feature type="compositionally biased region" description="Low complexity" evidence="1">
    <location>
        <begin position="649"/>
        <end position="662"/>
    </location>
</feature>
<dbReference type="Proteomes" id="UP001141327">
    <property type="component" value="Unassembled WGS sequence"/>
</dbReference>
<accession>A0ABQ8UBU5</accession>
<feature type="compositionally biased region" description="Low complexity" evidence="1">
    <location>
        <begin position="669"/>
        <end position="689"/>
    </location>
</feature>
<feature type="compositionally biased region" description="Low complexity" evidence="1">
    <location>
        <begin position="582"/>
        <end position="594"/>
    </location>
</feature>
<feature type="region of interest" description="Disordered" evidence="1">
    <location>
        <begin position="533"/>
        <end position="750"/>
    </location>
</feature>
<keyword evidence="3" id="KW-1185">Reference proteome</keyword>
<name>A0ABQ8UBU5_9EUKA</name>
<feature type="region of interest" description="Disordered" evidence="1">
    <location>
        <begin position="126"/>
        <end position="201"/>
    </location>
</feature>
<evidence type="ECO:0000313" key="2">
    <source>
        <dbReference type="EMBL" id="KAJ4454804.1"/>
    </source>
</evidence>
<feature type="compositionally biased region" description="Pro residues" evidence="1">
    <location>
        <begin position="595"/>
        <end position="631"/>
    </location>
</feature>
<protein>
    <submittedName>
        <fullName evidence="2">Uncharacterized protein</fullName>
    </submittedName>
</protein>
<organism evidence="2 3">
    <name type="scientific">Paratrimastix pyriformis</name>
    <dbReference type="NCBI Taxonomy" id="342808"/>
    <lineage>
        <taxon>Eukaryota</taxon>
        <taxon>Metamonada</taxon>
        <taxon>Preaxostyla</taxon>
        <taxon>Paratrimastigidae</taxon>
        <taxon>Paratrimastix</taxon>
    </lineage>
</organism>
<feature type="compositionally biased region" description="Low complexity" evidence="1">
    <location>
        <begin position="632"/>
        <end position="641"/>
    </location>
</feature>
<evidence type="ECO:0000256" key="1">
    <source>
        <dbReference type="SAM" id="MobiDB-lite"/>
    </source>
</evidence>
<evidence type="ECO:0000313" key="3">
    <source>
        <dbReference type="Proteomes" id="UP001141327"/>
    </source>
</evidence>